<evidence type="ECO:0000313" key="2">
    <source>
        <dbReference type="EMBL" id="KAK7255184.1"/>
    </source>
</evidence>
<proteinExistence type="predicted"/>
<dbReference type="InterPro" id="IPR044661">
    <property type="entry name" value="MED15a/b/c-like"/>
</dbReference>
<dbReference type="PANTHER" id="PTHR33137">
    <property type="entry name" value="MEDIATOR OF RNA POLYMERASE II TRANSCRIPTION SUBUNIT 15A-RELATED"/>
    <property type="match status" value="1"/>
</dbReference>
<evidence type="ECO:0000313" key="3">
    <source>
        <dbReference type="Proteomes" id="UP001372338"/>
    </source>
</evidence>
<accession>A0AAN9EDX5</accession>
<keyword evidence="3" id="KW-1185">Reference proteome</keyword>
<gene>
    <name evidence="2" type="ORF">RIF29_28588</name>
</gene>
<dbReference type="GO" id="GO:0031490">
    <property type="term" value="F:chromatin DNA binding"/>
    <property type="evidence" value="ECO:0007669"/>
    <property type="project" value="InterPro"/>
</dbReference>
<dbReference type="GO" id="GO:0003713">
    <property type="term" value="F:transcription coactivator activity"/>
    <property type="evidence" value="ECO:0007669"/>
    <property type="project" value="InterPro"/>
</dbReference>
<protein>
    <recommendedName>
        <fullName evidence="4">Mediator complex subunit 15 KIX domain-containing protein</fullName>
    </recommendedName>
</protein>
<evidence type="ECO:0008006" key="4">
    <source>
        <dbReference type="Google" id="ProtNLM"/>
    </source>
</evidence>
<sequence>MKESYLPELSEMYQRIATKLQQHESLPQQPKSEQLERARAFRTMLEHIIQFLKVPKNNISPNFKEKLGSYEKQIINLINANKPKKDMPSVQPGQLPPTNMHSMSQPQSQATQAQSHETQINSQLQPTNIQGSVATMQQNSIATFIS</sequence>
<feature type="region of interest" description="Disordered" evidence="1">
    <location>
        <begin position="79"/>
        <end position="120"/>
    </location>
</feature>
<dbReference type="AlphaFoldDB" id="A0AAN9EDX5"/>
<evidence type="ECO:0000256" key="1">
    <source>
        <dbReference type="SAM" id="MobiDB-lite"/>
    </source>
</evidence>
<name>A0AAN9EDX5_CROPI</name>
<dbReference type="PANTHER" id="PTHR33137:SF4">
    <property type="entry name" value="MEDIATOR OF RNA POLYMERASE II TRANSCRIPTION SUBUNIT 15A-RELATED"/>
    <property type="match status" value="1"/>
</dbReference>
<organism evidence="2 3">
    <name type="scientific">Crotalaria pallida</name>
    <name type="common">Smooth rattlebox</name>
    <name type="synonym">Crotalaria striata</name>
    <dbReference type="NCBI Taxonomy" id="3830"/>
    <lineage>
        <taxon>Eukaryota</taxon>
        <taxon>Viridiplantae</taxon>
        <taxon>Streptophyta</taxon>
        <taxon>Embryophyta</taxon>
        <taxon>Tracheophyta</taxon>
        <taxon>Spermatophyta</taxon>
        <taxon>Magnoliopsida</taxon>
        <taxon>eudicotyledons</taxon>
        <taxon>Gunneridae</taxon>
        <taxon>Pentapetalae</taxon>
        <taxon>rosids</taxon>
        <taxon>fabids</taxon>
        <taxon>Fabales</taxon>
        <taxon>Fabaceae</taxon>
        <taxon>Papilionoideae</taxon>
        <taxon>50 kb inversion clade</taxon>
        <taxon>genistoids sensu lato</taxon>
        <taxon>core genistoids</taxon>
        <taxon>Crotalarieae</taxon>
        <taxon>Crotalaria</taxon>
    </lineage>
</organism>
<reference evidence="2 3" key="1">
    <citation type="submission" date="2024-01" db="EMBL/GenBank/DDBJ databases">
        <title>The genomes of 5 underutilized Papilionoideae crops provide insights into root nodulation and disease resistanc.</title>
        <authorList>
            <person name="Yuan L."/>
        </authorList>
    </citation>
    <scope>NUCLEOTIDE SEQUENCE [LARGE SCALE GENOMIC DNA]</scope>
    <source>
        <strain evidence="2">ZHUSHIDOU_FW_LH</strain>
        <tissue evidence="2">Leaf</tissue>
    </source>
</reference>
<dbReference type="EMBL" id="JAYWIO010000006">
    <property type="protein sequence ID" value="KAK7255184.1"/>
    <property type="molecule type" value="Genomic_DNA"/>
</dbReference>
<dbReference type="Proteomes" id="UP001372338">
    <property type="component" value="Unassembled WGS sequence"/>
</dbReference>
<comment type="caution">
    <text evidence="2">The sequence shown here is derived from an EMBL/GenBank/DDBJ whole genome shotgun (WGS) entry which is preliminary data.</text>
</comment>
<feature type="compositionally biased region" description="Low complexity" evidence="1">
    <location>
        <begin position="102"/>
        <end position="115"/>
    </location>
</feature>